<evidence type="ECO:0000313" key="8">
    <source>
        <dbReference type="EMBL" id="KAG5673634.1"/>
    </source>
</evidence>
<dbReference type="GO" id="GO:0036038">
    <property type="term" value="C:MKS complex"/>
    <property type="evidence" value="ECO:0007669"/>
    <property type="project" value="TreeGrafter"/>
</dbReference>
<keyword evidence="4" id="KW-0206">Cytoskeleton</keyword>
<dbReference type="PANTHER" id="PTHR12968:SF1">
    <property type="entry name" value="B9 DOMAIN-CONTAINING PROTEIN 1"/>
    <property type="match status" value="1"/>
</dbReference>
<evidence type="ECO:0000256" key="4">
    <source>
        <dbReference type="ARBA" id="ARBA00023212"/>
    </source>
</evidence>
<accession>A0A9J6BV94</accession>
<dbReference type="EMBL" id="JADBJN010000003">
    <property type="protein sequence ID" value="KAG5673634.1"/>
    <property type="molecule type" value="Genomic_DNA"/>
</dbReference>
<evidence type="ECO:0000256" key="6">
    <source>
        <dbReference type="ARBA" id="ARBA00038411"/>
    </source>
</evidence>
<keyword evidence="5" id="KW-0966">Cell projection</keyword>
<dbReference type="PANTHER" id="PTHR12968">
    <property type="entry name" value="B9 DOMAIN-CONTAINING"/>
    <property type="match status" value="1"/>
</dbReference>
<comment type="similarity">
    <text evidence="6">Belongs to the B9D family.</text>
</comment>
<comment type="subcellular location">
    <subcellularLocation>
        <location evidence="1">Cytoplasm</location>
        <location evidence="1">Cytoskeleton</location>
        <location evidence="1">Cilium basal body</location>
    </subcellularLocation>
</comment>
<dbReference type="PROSITE" id="PS51381">
    <property type="entry name" value="C2_B9"/>
    <property type="match status" value="1"/>
</dbReference>
<proteinExistence type="inferred from homology"/>
<organism evidence="8 9">
    <name type="scientific">Polypedilum vanderplanki</name>
    <name type="common">Sleeping chironomid midge</name>
    <dbReference type="NCBI Taxonomy" id="319348"/>
    <lineage>
        <taxon>Eukaryota</taxon>
        <taxon>Metazoa</taxon>
        <taxon>Ecdysozoa</taxon>
        <taxon>Arthropoda</taxon>
        <taxon>Hexapoda</taxon>
        <taxon>Insecta</taxon>
        <taxon>Pterygota</taxon>
        <taxon>Neoptera</taxon>
        <taxon>Endopterygota</taxon>
        <taxon>Diptera</taxon>
        <taxon>Nematocera</taxon>
        <taxon>Chironomoidea</taxon>
        <taxon>Chironomidae</taxon>
        <taxon>Chironominae</taxon>
        <taxon>Polypedilum</taxon>
        <taxon>Polypedilum</taxon>
    </lineage>
</organism>
<dbReference type="GO" id="GO:0060271">
    <property type="term" value="P:cilium assembly"/>
    <property type="evidence" value="ECO:0007669"/>
    <property type="project" value="TreeGrafter"/>
</dbReference>
<sequence>MSIENFYYLNILGEIKSLYFPLGPNGNGLFCRYDIVTGDDWELISGTKTGITQCANGSRFSDEIVFNMPIECTFKSTNIYGWPQIIFSIYGKNLWGSEVNVGYARMHTCFITNEKRKTEPLIIRAPIIIPKATNFWSSLINMITDRNPELRDPKILADGTKTKNLFTFSNGGEVIVSLECIAKGTDKLDFDH</sequence>
<evidence type="ECO:0000256" key="1">
    <source>
        <dbReference type="ARBA" id="ARBA00004120"/>
    </source>
</evidence>
<dbReference type="AlphaFoldDB" id="A0A9J6BV94"/>
<evidence type="ECO:0000256" key="2">
    <source>
        <dbReference type="ARBA" id="ARBA00022490"/>
    </source>
</evidence>
<dbReference type="OrthoDB" id="431939at2759"/>
<keyword evidence="9" id="KW-1185">Reference proteome</keyword>
<evidence type="ECO:0000256" key="5">
    <source>
        <dbReference type="ARBA" id="ARBA00023273"/>
    </source>
</evidence>
<protein>
    <recommendedName>
        <fullName evidence="7">B9 domain-containing protein 1</fullName>
    </recommendedName>
</protein>
<reference evidence="8" key="1">
    <citation type="submission" date="2021-03" db="EMBL/GenBank/DDBJ databases">
        <title>Chromosome level genome of the anhydrobiotic midge Polypedilum vanderplanki.</title>
        <authorList>
            <person name="Yoshida Y."/>
            <person name="Kikawada T."/>
            <person name="Gusev O."/>
        </authorList>
    </citation>
    <scope>NUCLEOTIDE SEQUENCE</scope>
    <source>
        <strain evidence="8">NIAS01</strain>
        <tissue evidence="8">Whole body or cell culture</tissue>
    </source>
</reference>
<dbReference type="Pfam" id="PF07162">
    <property type="entry name" value="B9-C2"/>
    <property type="match status" value="1"/>
</dbReference>
<evidence type="ECO:0000256" key="3">
    <source>
        <dbReference type="ARBA" id="ARBA00022794"/>
    </source>
</evidence>
<dbReference type="Proteomes" id="UP001107558">
    <property type="component" value="Chromosome 3"/>
</dbReference>
<dbReference type="InterPro" id="IPR010796">
    <property type="entry name" value="C2_B9-type_dom"/>
</dbReference>
<comment type="caution">
    <text evidence="8">The sequence shown here is derived from an EMBL/GenBank/DDBJ whole genome shotgun (WGS) entry which is preliminary data.</text>
</comment>
<evidence type="ECO:0000256" key="7">
    <source>
        <dbReference type="ARBA" id="ARBA00039274"/>
    </source>
</evidence>
<gene>
    <name evidence="8" type="ORF">PVAND_003663</name>
</gene>
<name>A0A9J6BV94_POLVA</name>
<keyword evidence="2" id="KW-0963">Cytoplasm</keyword>
<keyword evidence="3" id="KW-0970">Cilium biogenesis/degradation</keyword>
<evidence type="ECO:0000313" key="9">
    <source>
        <dbReference type="Proteomes" id="UP001107558"/>
    </source>
</evidence>